<dbReference type="STRING" id="62101.AB835_04420"/>
<comment type="function">
    <text evidence="8">Converts the free carboxyl group of a malonyl-thioester to its methyl ester by transfer of a methyl group from S-adenosyl-L-methionine (SAM). It allows to synthesize pimeloyl-ACP via the fatty acid synthetic pathway.</text>
</comment>
<dbReference type="UniPathway" id="UPA00078"/>
<proteinExistence type="inferred from homology"/>
<evidence type="ECO:0000256" key="3">
    <source>
        <dbReference type="ARBA" id="ARBA00012327"/>
    </source>
</evidence>
<dbReference type="Pfam" id="PF08241">
    <property type="entry name" value="Methyltransf_11"/>
    <property type="match status" value="1"/>
</dbReference>
<keyword evidence="7 8" id="KW-0093">Biotin biosynthesis</keyword>
<dbReference type="SUPFAM" id="SSF53335">
    <property type="entry name" value="S-adenosyl-L-methionine-dependent methyltransferases"/>
    <property type="match status" value="1"/>
</dbReference>
<evidence type="ECO:0000256" key="5">
    <source>
        <dbReference type="ARBA" id="ARBA00022679"/>
    </source>
</evidence>
<accession>A0A1D2QRS6</accession>
<gene>
    <name evidence="8" type="primary">bioC</name>
    <name evidence="10" type="ORF">AB835_04420</name>
</gene>
<dbReference type="GO" id="GO:0102130">
    <property type="term" value="F:malonyl-CoA methyltransferase activity"/>
    <property type="evidence" value="ECO:0007669"/>
    <property type="project" value="UniProtKB-EC"/>
</dbReference>
<dbReference type="PANTHER" id="PTHR43861">
    <property type="entry name" value="TRANS-ACONITATE 2-METHYLTRANSFERASE-RELATED"/>
    <property type="match status" value="1"/>
</dbReference>
<dbReference type="InterPro" id="IPR011814">
    <property type="entry name" value="BioC"/>
</dbReference>
<evidence type="ECO:0000256" key="8">
    <source>
        <dbReference type="HAMAP-Rule" id="MF_00835"/>
    </source>
</evidence>
<dbReference type="EC" id="2.1.1.197" evidence="3 8"/>
<keyword evidence="4 8" id="KW-0489">Methyltransferase</keyword>
<dbReference type="GO" id="GO:0009102">
    <property type="term" value="P:biotin biosynthetic process"/>
    <property type="evidence" value="ECO:0007669"/>
    <property type="project" value="UniProtKB-UniRule"/>
</dbReference>
<dbReference type="Gene3D" id="3.40.50.150">
    <property type="entry name" value="Vaccinia Virus protein VP39"/>
    <property type="match status" value="1"/>
</dbReference>
<dbReference type="GO" id="GO:0032259">
    <property type="term" value="P:methylation"/>
    <property type="evidence" value="ECO:0007669"/>
    <property type="project" value="UniProtKB-KW"/>
</dbReference>
<evidence type="ECO:0000259" key="9">
    <source>
        <dbReference type="Pfam" id="PF08241"/>
    </source>
</evidence>
<evidence type="ECO:0000256" key="6">
    <source>
        <dbReference type="ARBA" id="ARBA00022691"/>
    </source>
</evidence>
<dbReference type="InterPro" id="IPR029063">
    <property type="entry name" value="SAM-dependent_MTases_sf"/>
</dbReference>
<dbReference type="CDD" id="cd02440">
    <property type="entry name" value="AdoMet_MTases"/>
    <property type="match status" value="1"/>
</dbReference>
<evidence type="ECO:0000256" key="1">
    <source>
        <dbReference type="ARBA" id="ARBA00000852"/>
    </source>
</evidence>
<evidence type="ECO:0000256" key="4">
    <source>
        <dbReference type="ARBA" id="ARBA00022603"/>
    </source>
</evidence>
<dbReference type="HAMAP" id="MF_00835">
    <property type="entry name" value="BioC"/>
    <property type="match status" value="1"/>
</dbReference>
<evidence type="ECO:0000313" key="11">
    <source>
        <dbReference type="Proteomes" id="UP000242502"/>
    </source>
</evidence>
<evidence type="ECO:0000313" key="10">
    <source>
        <dbReference type="EMBL" id="ODS24277.1"/>
    </source>
</evidence>
<keyword evidence="6 8" id="KW-0949">S-adenosyl-L-methionine</keyword>
<sequence>MNVDTWHSQKKSIADGFSRAALRYDKAARVQQQTGQQLLQYIKQVIDSTSIEVVADIGCGTGYFTQDLVRYCQPQQYLGIDISRGMLDVAAVNNSMLDNITWLCEDVENLQISDQLVSLIYANFSLQWCENLSELMCHFYRVLTPGGYVCFTSLGPNTLYELRDAWCYVDQQKHVNSFYHRDIWQQAITDRQLSIIHHQKHTIVDYFDSVKSALYSIKDVGANTVKGKQRRSLMGKRSFKCFIRAYETFRRPQGIPMTYDIDTWIIQKS</sequence>
<name>A0A1D2QRS6_9GAMM</name>
<dbReference type="NCBIfam" id="TIGR02072">
    <property type="entry name" value="BioC"/>
    <property type="match status" value="1"/>
</dbReference>
<keyword evidence="5 8" id="KW-0808">Transferase</keyword>
<comment type="similarity">
    <text evidence="8">Belongs to the methyltransferase superfamily.</text>
</comment>
<dbReference type="InterPro" id="IPR013216">
    <property type="entry name" value="Methyltransf_11"/>
</dbReference>
<protein>
    <recommendedName>
        <fullName evidence="3 8">Malonyl-[acyl-carrier protein] O-methyltransferase</fullName>
        <shortName evidence="8">Malonyl-ACP O-methyltransferase</shortName>
        <ecNumber evidence="3 8">2.1.1.197</ecNumber>
    </recommendedName>
    <alternativeName>
        <fullName evidence="8">Biotin synthesis protein BioC</fullName>
    </alternativeName>
</protein>
<organism evidence="10 11">
    <name type="scientific">Candidatus Endobugula sertula</name>
    <name type="common">Bugula neritina bacterial symbiont</name>
    <dbReference type="NCBI Taxonomy" id="62101"/>
    <lineage>
        <taxon>Bacteria</taxon>
        <taxon>Pseudomonadati</taxon>
        <taxon>Pseudomonadota</taxon>
        <taxon>Gammaproteobacteria</taxon>
        <taxon>Cellvibrionales</taxon>
        <taxon>Cellvibrionaceae</taxon>
        <taxon>Candidatus Endobugula</taxon>
    </lineage>
</organism>
<dbReference type="PANTHER" id="PTHR43861:SF1">
    <property type="entry name" value="TRANS-ACONITATE 2-METHYLTRANSFERASE"/>
    <property type="match status" value="1"/>
</dbReference>
<comment type="caution">
    <text evidence="10">The sequence shown here is derived from an EMBL/GenBank/DDBJ whole genome shotgun (WGS) entry which is preliminary data.</text>
</comment>
<feature type="domain" description="Methyltransferase type 11" evidence="9">
    <location>
        <begin position="56"/>
        <end position="151"/>
    </location>
</feature>
<comment type="pathway">
    <text evidence="2 8">Cofactor biosynthesis; biotin biosynthesis.</text>
</comment>
<evidence type="ECO:0000256" key="2">
    <source>
        <dbReference type="ARBA" id="ARBA00004746"/>
    </source>
</evidence>
<dbReference type="AlphaFoldDB" id="A0A1D2QRS6"/>
<evidence type="ECO:0000256" key="7">
    <source>
        <dbReference type="ARBA" id="ARBA00022756"/>
    </source>
</evidence>
<dbReference type="EMBL" id="MDLC01000011">
    <property type="protein sequence ID" value="ODS24277.1"/>
    <property type="molecule type" value="Genomic_DNA"/>
</dbReference>
<dbReference type="GO" id="GO:0008757">
    <property type="term" value="F:S-adenosylmethionine-dependent methyltransferase activity"/>
    <property type="evidence" value="ECO:0007669"/>
    <property type="project" value="InterPro"/>
</dbReference>
<dbReference type="GO" id="GO:0010340">
    <property type="term" value="F:carboxyl-O-methyltransferase activity"/>
    <property type="evidence" value="ECO:0007669"/>
    <property type="project" value="UniProtKB-UniRule"/>
</dbReference>
<comment type="catalytic activity">
    <reaction evidence="1 8">
        <text>malonyl-[ACP] + S-adenosyl-L-methionine = malonyl-[ACP] methyl ester + S-adenosyl-L-homocysteine</text>
        <dbReference type="Rhea" id="RHEA:17105"/>
        <dbReference type="Rhea" id="RHEA-COMP:9623"/>
        <dbReference type="Rhea" id="RHEA-COMP:9954"/>
        <dbReference type="ChEBI" id="CHEBI:57856"/>
        <dbReference type="ChEBI" id="CHEBI:59789"/>
        <dbReference type="ChEBI" id="CHEBI:78449"/>
        <dbReference type="ChEBI" id="CHEBI:78845"/>
        <dbReference type="EC" id="2.1.1.197"/>
    </reaction>
</comment>
<reference evidence="10 11" key="1">
    <citation type="journal article" date="2016" name="Appl. Environ. Microbiol.">
        <title>Lack of Overt Genome Reduction in the Bryostatin-Producing Bryozoan Symbiont "Candidatus Endobugula sertula".</title>
        <authorList>
            <person name="Miller I.J."/>
            <person name="Vanee N."/>
            <person name="Fong S.S."/>
            <person name="Lim-Fong G.E."/>
            <person name="Kwan J.C."/>
        </authorList>
    </citation>
    <scope>NUCLEOTIDE SEQUENCE [LARGE SCALE GENOMIC DNA]</scope>
    <source>
        <strain evidence="10">AB1-4</strain>
    </source>
</reference>
<dbReference type="Proteomes" id="UP000242502">
    <property type="component" value="Unassembled WGS sequence"/>
</dbReference>